<comment type="similarity">
    <text evidence="1">Belongs to the short-chain dehydrogenases/reductases (SDR) family.</text>
</comment>
<reference evidence="4" key="2">
    <citation type="submission" date="2020-05" db="EMBL/GenBank/DDBJ databases">
        <authorList>
            <person name="Kim H.-S."/>
            <person name="Proctor R.H."/>
            <person name="Brown D.W."/>
        </authorList>
    </citation>
    <scope>NUCLEOTIDE SEQUENCE</scope>
    <source>
        <strain evidence="4">NRRL 20472</strain>
    </source>
</reference>
<dbReference type="InterPro" id="IPR036291">
    <property type="entry name" value="NAD(P)-bd_dom_sf"/>
</dbReference>
<dbReference type="GO" id="GO:0019594">
    <property type="term" value="P:mannitol metabolic process"/>
    <property type="evidence" value="ECO:0007669"/>
    <property type="project" value="UniProtKB-ARBA"/>
</dbReference>
<comment type="caution">
    <text evidence="4">The sequence shown here is derived from an EMBL/GenBank/DDBJ whole genome shotgun (WGS) entry which is preliminary data.</text>
</comment>
<keyword evidence="5" id="KW-1185">Reference proteome</keyword>
<name>A0A8H4TSR9_9HYPO</name>
<evidence type="ECO:0000256" key="1">
    <source>
        <dbReference type="ARBA" id="ARBA00006484"/>
    </source>
</evidence>
<dbReference type="SUPFAM" id="SSF51735">
    <property type="entry name" value="NAD(P)-binding Rossmann-fold domains"/>
    <property type="match status" value="1"/>
</dbReference>
<evidence type="ECO:0000256" key="3">
    <source>
        <dbReference type="ARBA" id="ARBA00023002"/>
    </source>
</evidence>
<evidence type="ECO:0008006" key="6">
    <source>
        <dbReference type="Google" id="ProtNLM"/>
    </source>
</evidence>
<dbReference type="GO" id="GO:0050085">
    <property type="term" value="F:mannitol 2-dehydrogenase (NADP+) activity"/>
    <property type="evidence" value="ECO:0007669"/>
    <property type="project" value="UniProtKB-ARBA"/>
</dbReference>
<dbReference type="InterPro" id="IPR020904">
    <property type="entry name" value="Sc_DH/Rdtase_CS"/>
</dbReference>
<dbReference type="PRINTS" id="PR00081">
    <property type="entry name" value="GDHRDH"/>
</dbReference>
<keyword evidence="2" id="KW-0521">NADP</keyword>
<dbReference type="PANTHER" id="PTHR43008">
    <property type="entry name" value="BENZIL REDUCTASE"/>
    <property type="match status" value="1"/>
</dbReference>
<reference evidence="4" key="1">
    <citation type="journal article" date="2020" name="BMC Genomics">
        <title>Correction to: Identification and distribution of gene clusters required for synthesis of sphingolipid metabolism inhibitors in diverse species of the filamentous fungus Fusarium.</title>
        <authorList>
            <person name="Kim H.S."/>
            <person name="Lohmar J.M."/>
            <person name="Busman M."/>
            <person name="Brown D.W."/>
            <person name="Naumann T.A."/>
            <person name="Divon H.H."/>
            <person name="Lysoe E."/>
            <person name="Uhlig S."/>
            <person name="Proctor R.H."/>
        </authorList>
    </citation>
    <scope>NUCLEOTIDE SEQUENCE</scope>
    <source>
        <strain evidence="4">NRRL 20472</strain>
    </source>
</reference>
<organism evidence="4 5">
    <name type="scientific">Fusarium sarcochroum</name>
    <dbReference type="NCBI Taxonomy" id="1208366"/>
    <lineage>
        <taxon>Eukaryota</taxon>
        <taxon>Fungi</taxon>
        <taxon>Dikarya</taxon>
        <taxon>Ascomycota</taxon>
        <taxon>Pezizomycotina</taxon>
        <taxon>Sordariomycetes</taxon>
        <taxon>Hypocreomycetidae</taxon>
        <taxon>Hypocreales</taxon>
        <taxon>Nectriaceae</taxon>
        <taxon>Fusarium</taxon>
        <taxon>Fusarium lateritium species complex</taxon>
    </lineage>
</organism>
<dbReference type="FunFam" id="3.40.50.720:FF:000090">
    <property type="entry name" value="NADP-dependent mannitol dehydrogenase"/>
    <property type="match status" value="1"/>
</dbReference>
<evidence type="ECO:0000313" key="4">
    <source>
        <dbReference type="EMBL" id="KAF4963264.1"/>
    </source>
</evidence>
<gene>
    <name evidence="4" type="ORF">FSARC_8702</name>
</gene>
<sequence>MPPGIPPKRSYSRTDAGVRVEYPQHHELPASKPLIGQGGQFSKPTLASLSLEGKVIVITGGARGLGLVMGQGIVYSGADLAIVDLNSRLSRSEDPEHVLTTAEDEAQSQVGQLTDAFKKENPNSEKIPKVTAHYADVSDQESVQACIVEILNAHNKIDGLVTSAGFTENFDAINYPIERMRKLWGVNVDGTYLFAVAVAKHLMQRQAPGSIVVIGSMSGAIVNVPQPQAPYNAAKAAVRHLAASLAVEWAHAGIRVNCISPGYMLTALTQKILNDNPDLEKTWTSLIPQGRMGQPQDLMGPVTFLLSDASSYMTGSDLRVDGGYTVT</sequence>
<proteinExistence type="inferred from homology"/>
<evidence type="ECO:0000256" key="2">
    <source>
        <dbReference type="ARBA" id="ARBA00022857"/>
    </source>
</evidence>
<accession>A0A8H4TSR9</accession>
<dbReference type="InterPro" id="IPR002347">
    <property type="entry name" value="SDR_fam"/>
</dbReference>
<dbReference type="AlphaFoldDB" id="A0A8H4TSR9"/>
<dbReference type="Pfam" id="PF13561">
    <property type="entry name" value="adh_short_C2"/>
    <property type="match status" value="1"/>
</dbReference>
<dbReference type="OrthoDB" id="5307821at2759"/>
<dbReference type="GO" id="GO:0050664">
    <property type="term" value="F:oxidoreductase activity, acting on NAD(P)H, oxygen as acceptor"/>
    <property type="evidence" value="ECO:0007669"/>
    <property type="project" value="TreeGrafter"/>
</dbReference>
<evidence type="ECO:0000313" key="5">
    <source>
        <dbReference type="Proteomes" id="UP000622797"/>
    </source>
</evidence>
<dbReference type="PROSITE" id="PS00061">
    <property type="entry name" value="ADH_SHORT"/>
    <property type="match status" value="1"/>
</dbReference>
<dbReference type="Gene3D" id="3.40.50.720">
    <property type="entry name" value="NAD(P)-binding Rossmann-like Domain"/>
    <property type="match status" value="1"/>
</dbReference>
<dbReference type="PANTHER" id="PTHR43008:SF14">
    <property type="entry name" value="DEHYDROGENASE ARBD, PUTATIVE-RELATED"/>
    <property type="match status" value="1"/>
</dbReference>
<keyword evidence="3" id="KW-0560">Oxidoreductase</keyword>
<dbReference type="EMBL" id="JABEXW010000483">
    <property type="protein sequence ID" value="KAF4963264.1"/>
    <property type="molecule type" value="Genomic_DNA"/>
</dbReference>
<dbReference type="Proteomes" id="UP000622797">
    <property type="component" value="Unassembled WGS sequence"/>
</dbReference>
<dbReference type="PRINTS" id="PR00080">
    <property type="entry name" value="SDRFAMILY"/>
</dbReference>
<protein>
    <recommendedName>
        <fullName evidence="6">D-arabinitol 2-dehydrogenase</fullName>
    </recommendedName>
</protein>